<feature type="region of interest" description="Disordered" evidence="1">
    <location>
        <begin position="37"/>
        <end position="191"/>
    </location>
</feature>
<accession>A0A6A4W565</accession>
<evidence type="ECO:0000313" key="2">
    <source>
        <dbReference type="EMBL" id="KAF0300459.1"/>
    </source>
</evidence>
<dbReference type="Proteomes" id="UP000440578">
    <property type="component" value="Unassembled WGS sequence"/>
</dbReference>
<dbReference type="EMBL" id="VIIS01001261">
    <property type="protein sequence ID" value="KAF0300459.1"/>
    <property type="molecule type" value="Genomic_DNA"/>
</dbReference>
<feature type="compositionally biased region" description="Polar residues" evidence="1">
    <location>
        <begin position="66"/>
        <end position="81"/>
    </location>
</feature>
<feature type="compositionally biased region" description="Polar residues" evidence="1">
    <location>
        <begin position="95"/>
        <end position="106"/>
    </location>
</feature>
<reference evidence="2 3" key="1">
    <citation type="submission" date="2019-07" db="EMBL/GenBank/DDBJ databases">
        <title>Draft genome assembly of a fouling barnacle, Amphibalanus amphitrite (Darwin, 1854): The first reference genome for Thecostraca.</title>
        <authorList>
            <person name="Kim W."/>
        </authorList>
    </citation>
    <scope>NUCLEOTIDE SEQUENCE [LARGE SCALE GENOMIC DNA]</scope>
    <source>
        <strain evidence="2">SNU_AA5</strain>
        <tissue evidence="2">Soma without cirri and trophi</tissue>
    </source>
</reference>
<comment type="caution">
    <text evidence="2">The sequence shown here is derived from an EMBL/GenBank/DDBJ whole genome shotgun (WGS) entry which is preliminary data.</text>
</comment>
<proteinExistence type="predicted"/>
<organism evidence="2 3">
    <name type="scientific">Amphibalanus amphitrite</name>
    <name type="common">Striped barnacle</name>
    <name type="synonym">Balanus amphitrite</name>
    <dbReference type="NCBI Taxonomy" id="1232801"/>
    <lineage>
        <taxon>Eukaryota</taxon>
        <taxon>Metazoa</taxon>
        <taxon>Ecdysozoa</taxon>
        <taxon>Arthropoda</taxon>
        <taxon>Crustacea</taxon>
        <taxon>Multicrustacea</taxon>
        <taxon>Cirripedia</taxon>
        <taxon>Thoracica</taxon>
        <taxon>Thoracicalcarea</taxon>
        <taxon>Balanomorpha</taxon>
        <taxon>Balanoidea</taxon>
        <taxon>Balanidae</taxon>
        <taxon>Amphibalaninae</taxon>
        <taxon>Amphibalanus</taxon>
    </lineage>
</organism>
<gene>
    <name evidence="2" type="ORF">FJT64_027015</name>
</gene>
<feature type="compositionally biased region" description="Basic and acidic residues" evidence="1">
    <location>
        <begin position="115"/>
        <end position="144"/>
    </location>
</feature>
<feature type="compositionally biased region" description="Low complexity" evidence="1">
    <location>
        <begin position="145"/>
        <end position="158"/>
    </location>
</feature>
<protein>
    <submittedName>
        <fullName evidence="2">Uncharacterized protein</fullName>
    </submittedName>
</protein>
<evidence type="ECO:0000313" key="3">
    <source>
        <dbReference type="Proteomes" id="UP000440578"/>
    </source>
</evidence>
<name>A0A6A4W565_AMPAM</name>
<sequence>MDEDAPPTLFGSSPRLDCLLDIWDSLVLRSRACRAEELRTETAAGPERVVQSDTSREFGSAHPSKTLASPLSTLSAPTTDSGICETPSEEACSSFELSITGESSLSAGGDSTGDEAARGRSERPRPAAGRERRAPRWRTAELRQRPLSVVSTASSSSSSGGGSLPRSLVRRRPARGAARDVTGELGRITGE</sequence>
<dbReference type="AlphaFoldDB" id="A0A6A4W565"/>
<evidence type="ECO:0000256" key="1">
    <source>
        <dbReference type="SAM" id="MobiDB-lite"/>
    </source>
</evidence>
<keyword evidence="3" id="KW-1185">Reference proteome</keyword>
<dbReference type="OrthoDB" id="1594986at2759"/>